<evidence type="ECO:0000313" key="5">
    <source>
        <dbReference type="Proteomes" id="UP000031549"/>
    </source>
</evidence>
<reference evidence="4 5" key="1">
    <citation type="journal article" date="2015" name="Genome Announc.">
        <title>Draft Genome Sequence of Cyanobacterium Hassallia byssoidea Strain VB512170, Isolated from Monuments in India.</title>
        <authorList>
            <person name="Singh D."/>
            <person name="Chandrababunaidu M.M."/>
            <person name="Panda A."/>
            <person name="Sen D."/>
            <person name="Bhattacharyya S."/>
            <person name="Adhikary S.P."/>
            <person name="Tripathy S."/>
        </authorList>
    </citation>
    <scope>NUCLEOTIDE SEQUENCE [LARGE SCALE GENOMIC DNA]</scope>
    <source>
        <strain evidence="4 5">VB512170</strain>
    </source>
</reference>
<proteinExistence type="predicted"/>
<comment type="caution">
    <text evidence="4">The sequence shown here is derived from an EMBL/GenBank/DDBJ whole genome shotgun (WGS) entry which is preliminary data.</text>
</comment>
<protein>
    <recommendedName>
        <fullName evidence="6">WD40 repeat-like protein</fullName>
    </recommendedName>
</protein>
<evidence type="ECO:0000256" key="1">
    <source>
        <dbReference type="ARBA" id="ARBA00022574"/>
    </source>
</evidence>
<evidence type="ECO:0000256" key="2">
    <source>
        <dbReference type="ARBA" id="ARBA00022737"/>
    </source>
</evidence>
<dbReference type="SUPFAM" id="SSF48452">
    <property type="entry name" value="TPR-like"/>
    <property type="match status" value="1"/>
</dbReference>
<dbReference type="InterPro" id="IPR011990">
    <property type="entry name" value="TPR-like_helical_dom_sf"/>
</dbReference>
<dbReference type="SMART" id="SM00320">
    <property type="entry name" value="WD40"/>
    <property type="match status" value="1"/>
</dbReference>
<dbReference type="PANTHER" id="PTHR19848">
    <property type="entry name" value="WD40 REPEAT PROTEIN"/>
    <property type="match status" value="1"/>
</dbReference>
<sequence>SDGKTVASGSLDNTIKIWDSSIGKLIHNLTGHSQAVISVAFSSDGKTVASGSGDKTIKIWYFDLDNLLSRSCQKLKAYLITHPEDLEPLTFCQEQNPDILLAAVPFMVTAGETSARNGNFEDALAKFKTAKKWDSKLDINPKVKTDSLRLEFAGRELAKKGDFDGAIIKFKQAKQLNAKIDFDTDTDGVQNDPEKVAKELVSQALVQQGREQAYKGDVDGATAKLKQAQQLNAKIDLDDNTEGVQTNPQAVTKKLVSEALVKQGKDLATQGNFDGAVAKLKQAQKLDAKVDLDTDTPSDVETNIQAVAKDFTSKGFIAQGKQLARQGDIRDAVAKLKQAQRIQPKVDINPDIDGVQNNPEKVAQDFYIAGLIDEAEEQLKQDEYSKAQAIYKRIENLKPTKENLAKSENSFCRQASLQGYVKIVINDACEKAVKLAPNNPYIRDSRGLARALTGNFQGAIEDFQVFIESTDNADQKKQRESWVKDLQAGNNPFTPEVLEKL</sequence>
<dbReference type="EMBL" id="JTCM02000007">
    <property type="protein sequence ID" value="NEU72071.1"/>
    <property type="molecule type" value="Genomic_DNA"/>
</dbReference>
<feature type="non-terminal residue" evidence="4">
    <location>
        <position position="1"/>
    </location>
</feature>
<feature type="repeat" description="WD" evidence="3">
    <location>
        <begin position="1"/>
        <end position="28"/>
    </location>
</feature>
<feature type="repeat" description="WD" evidence="3">
    <location>
        <begin position="29"/>
        <end position="60"/>
    </location>
</feature>
<keyword evidence="2" id="KW-0677">Repeat</keyword>
<evidence type="ECO:0008006" key="6">
    <source>
        <dbReference type="Google" id="ProtNLM"/>
    </source>
</evidence>
<dbReference type="SUPFAM" id="SSF50978">
    <property type="entry name" value="WD40 repeat-like"/>
    <property type="match status" value="1"/>
</dbReference>
<evidence type="ECO:0000256" key="3">
    <source>
        <dbReference type="PROSITE-ProRule" id="PRU00221"/>
    </source>
</evidence>
<dbReference type="PROSITE" id="PS50082">
    <property type="entry name" value="WD_REPEATS_2"/>
    <property type="match status" value="2"/>
</dbReference>
<gene>
    <name evidence="4" type="ORF">PI95_005660</name>
</gene>
<dbReference type="InterPro" id="IPR001680">
    <property type="entry name" value="WD40_rpt"/>
</dbReference>
<dbReference type="InterPro" id="IPR015943">
    <property type="entry name" value="WD40/YVTN_repeat-like_dom_sf"/>
</dbReference>
<accession>A0A846H680</accession>
<dbReference type="SMART" id="SM00028">
    <property type="entry name" value="TPR"/>
    <property type="match status" value="5"/>
</dbReference>
<dbReference type="Proteomes" id="UP000031549">
    <property type="component" value="Unassembled WGS sequence"/>
</dbReference>
<evidence type="ECO:0000313" key="4">
    <source>
        <dbReference type="EMBL" id="NEU72071.1"/>
    </source>
</evidence>
<dbReference type="InterPro" id="IPR019734">
    <property type="entry name" value="TPR_rpt"/>
</dbReference>
<dbReference type="PROSITE" id="PS50294">
    <property type="entry name" value="WD_REPEATS_REGION"/>
    <property type="match status" value="2"/>
</dbReference>
<dbReference type="Gene3D" id="1.25.40.10">
    <property type="entry name" value="Tetratricopeptide repeat domain"/>
    <property type="match status" value="3"/>
</dbReference>
<dbReference type="AlphaFoldDB" id="A0A846H680"/>
<keyword evidence="1 3" id="KW-0853">WD repeat</keyword>
<dbReference type="Gene3D" id="2.130.10.10">
    <property type="entry name" value="YVTN repeat-like/Quinoprotein amine dehydrogenase"/>
    <property type="match status" value="1"/>
</dbReference>
<dbReference type="InterPro" id="IPR036322">
    <property type="entry name" value="WD40_repeat_dom_sf"/>
</dbReference>
<dbReference type="Pfam" id="PF00400">
    <property type="entry name" value="WD40"/>
    <property type="match status" value="2"/>
</dbReference>
<dbReference type="PANTHER" id="PTHR19848:SF8">
    <property type="entry name" value="F-BOX AND WD REPEAT DOMAIN CONTAINING 7"/>
    <property type="match status" value="1"/>
</dbReference>
<keyword evidence="5" id="KW-1185">Reference proteome</keyword>
<organism evidence="4 5">
    <name type="scientific">Hassallia byssoidea VB512170</name>
    <dbReference type="NCBI Taxonomy" id="1304833"/>
    <lineage>
        <taxon>Bacteria</taxon>
        <taxon>Bacillati</taxon>
        <taxon>Cyanobacteriota</taxon>
        <taxon>Cyanophyceae</taxon>
        <taxon>Nostocales</taxon>
        <taxon>Tolypothrichaceae</taxon>
        <taxon>Hassallia</taxon>
    </lineage>
</organism>
<name>A0A846H680_9CYAN</name>